<dbReference type="RefSeq" id="XP_013405700.1">
    <property type="nucleotide sequence ID" value="XM_013550246.2"/>
</dbReference>
<feature type="signal peptide" evidence="2">
    <location>
        <begin position="1"/>
        <end position="21"/>
    </location>
</feature>
<keyword evidence="3" id="KW-1185">Reference proteome</keyword>
<evidence type="ECO:0000256" key="2">
    <source>
        <dbReference type="SAM" id="SignalP"/>
    </source>
</evidence>
<dbReference type="GeneID" id="106170395"/>
<evidence type="ECO:0000313" key="4">
    <source>
        <dbReference type="RefSeq" id="XP_013405700.1"/>
    </source>
</evidence>
<organism evidence="3 4">
    <name type="scientific">Lingula anatina</name>
    <name type="common">Brachiopod</name>
    <name type="synonym">Lingula unguis</name>
    <dbReference type="NCBI Taxonomy" id="7574"/>
    <lineage>
        <taxon>Eukaryota</taxon>
        <taxon>Metazoa</taxon>
        <taxon>Spiralia</taxon>
        <taxon>Lophotrochozoa</taxon>
        <taxon>Brachiopoda</taxon>
        <taxon>Linguliformea</taxon>
        <taxon>Lingulata</taxon>
        <taxon>Lingulida</taxon>
        <taxon>Linguloidea</taxon>
        <taxon>Lingulidae</taxon>
        <taxon>Lingula</taxon>
    </lineage>
</organism>
<accession>A0A1S3J5N1</accession>
<dbReference type="KEGG" id="lak:106170395"/>
<gene>
    <name evidence="4" type="primary">LOC106170395</name>
</gene>
<dbReference type="Proteomes" id="UP000085678">
    <property type="component" value="Unplaced"/>
</dbReference>
<name>A0A1S3J5N1_LINAN</name>
<evidence type="ECO:0000313" key="3">
    <source>
        <dbReference type="Proteomes" id="UP000085678"/>
    </source>
</evidence>
<evidence type="ECO:0000256" key="1">
    <source>
        <dbReference type="SAM" id="MobiDB-lite"/>
    </source>
</evidence>
<dbReference type="InParanoid" id="A0A1S3J5N1"/>
<feature type="region of interest" description="Disordered" evidence="1">
    <location>
        <begin position="320"/>
        <end position="367"/>
    </location>
</feature>
<dbReference type="AlphaFoldDB" id="A0A1S3J5N1"/>
<keyword evidence="2" id="KW-0732">Signal</keyword>
<reference evidence="4" key="1">
    <citation type="submission" date="2025-08" db="UniProtKB">
        <authorList>
            <consortium name="RefSeq"/>
        </authorList>
    </citation>
    <scope>IDENTIFICATION</scope>
    <source>
        <tissue evidence="4">Gonads</tissue>
    </source>
</reference>
<proteinExistence type="predicted"/>
<sequence>MALVKGWTLLSLLAVMANCTALRKKDTDSGLKAIGKDVTDEGIREPVEYGIFVKTPATDDTDGIASWLLTYDPVVIVDVAKDGMDEDVDGDLNVDSEDVDDRNASEKRRFKGGVRAYMLNMFRPGSSIRNNPAFLGKRDWNQHETGSSQISVDEGTRRPRFFKKRGSRMQAYLANLMRSQTAGKHNPAFLGKRQVEVPGIQTIVPQDIALQKPRFIGKRDVQDYVQSFFRSKPSTRQKPGFIGKRAVKSRSKRDLKSYVSELFRAKQGNRQKPRFIGKRDVRSYLQNMFRSYSNAKNKPRFIGKKSGDMSAFLHNMFRSQSSDRNKPSFLGKRDELTTTAAGDDMALSTSDKRSNQNKPRFLGKRNS</sequence>
<protein>
    <submittedName>
        <fullName evidence="4">MIP-related peptides</fullName>
    </submittedName>
</protein>
<feature type="compositionally biased region" description="Basic and acidic residues" evidence="1">
    <location>
        <begin position="321"/>
        <end position="336"/>
    </location>
</feature>
<feature type="chain" id="PRO_5010320839" evidence="2">
    <location>
        <begin position="22"/>
        <end position="367"/>
    </location>
</feature>